<evidence type="ECO:0000313" key="2">
    <source>
        <dbReference type="Proteomes" id="UP000801864"/>
    </source>
</evidence>
<reference evidence="1 2" key="1">
    <citation type="submission" date="2018-06" db="EMBL/GenBank/DDBJ databases">
        <title>Genome analysis of cellulolytic fungus Trichoderma lentiforme CFAM-422.</title>
        <authorList>
            <person name="Steindorff A.S."/>
            <person name="Formighieri E.F."/>
            <person name="Midorikawa G.E.O."/>
            <person name="Tamietti M.S."/>
            <person name="Ramos E.Z."/>
            <person name="Silva A.S."/>
            <person name="Bon E.P.S."/>
            <person name="Mendes T.D."/>
            <person name="Damaso M.C.T."/>
            <person name="Favaro L.C.L."/>
        </authorList>
    </citation>
    <scope>NUCLEOTIDE SEQUENCE [LARGE SCALE GENOMIC DNA]</scope>
    <source>
        <strain evidence="1 2">CFAM-422</strain>
    </source>
</reference>
<proteinExistence type="predicted"/>
<protein>
    <submittedName>
        <fullName evidence="1">Uncharacterized protein</fullName>
    </submittedName>
</protein>
<dbReference type="Proteomes" id="UP000801864">
    <property type="component" value="Unassembled WGS sequence"/>
</dbReference>
<dbReference type="AlphaFoldDB" id="A0A9P4XMK0"/>
<sequence>MSKHALLRTRTLESLNSDVLIRILSAFDSFSDLASVIRASLHAFLSAKAAVLLHVASNILGPATRDAALLAQTSQLKKSSHEEFQRAVDEAVLDYRAHLRVATAPWMSMLDADTAVALSHVARLAQLFVNLFVSSIFDTLSKSDRAWLDRISNLTPPTPCIYIHGGKYSRTLDYPRFVRTIFSLFHTLELERVSDMDHFLGQLLVSLADYQMSEQGSEGNRSPVRWHFWDTHYAPELKEIAKKMKRTLDSDSCFLDHLCQWEVLSGRISASSGLFDMFKGSRRFTTPSYSNGNHPLRSGNEYEHRTLGLEGCALGARNM</sequence>
<comment type="caution">
    <text evidence="1">The sequence shown here is derived from an EMBL/GenBank/DDBJ whole genome shotgun (WGS) entry which is preliminary data.</text>
</comment>
<dbReference type="EMBL" id="QLNT01000004">
    <property type="protein sequence ID" value="KAF3074857.1"/>
    <property type="molecule type" value="Genomic_DNA"/>
</dbReference>
<evidence type="ECO:0000313" key="1">
    <source>
        <dbReference type="EMBL" id="KAF3074857.1"/>
    </source>
</evidence>
<organism evidence="1 2">
    <name type="scientific">Trichoderma lentiforme</name>
    <dbReference type="NCBI Taxonomy" id="1567552"/>
    <lineage>
        <taxon>Eukaryota</taxon>
        <taxon>Fungi</taxon>
        <taxon>Dikarya</taxon>
        <taxon>Ascomycota</taxon>
        <taxon>Pezizomycotina</taxon>
        <taxon>Sordariomycetes</taxon>
        <taxon>Hypocreomycetidae</taxon>
        <taxon>Hypocreales</taxon>
        <taxon>Hypocreaceae</taxon>
        <taxon>Trichoderma</taxon>
    </lineage>
</organism>
<name>A0A9P4XMK0_9HYPO</name>
<accession>A0A9P4XMK0</accession>
<keyword evidence="2" id="KW-1185">Reference proteome</keyword>
<gene>
    <name evidence="1" type="ORF">CFAM422_003200</name>
</gene>